<dbReference type="InterPro" id="IPR025714">
    <property type="entry name" value="Methyltranfer_dom"/>
</dbReference>
<comment type="caution">
    <text evidence="2">The sequence shown here is derived from an EMBL/GenBank/DDBJ whole genome shotgun (WGS) entry which is preliminary data.</text>
</comment>
<name>X0WH01_9ZZZZ</name>
<organism evidence="2">
    <name type="scientific">marine sediment metagenome</name>
    <dbReference type="NCBI Taxonomy" id="412755"/>
    <lineage>
        <taxon>unclassified sequences</taxon>
        <taxon>metagenomes</taxon>
        <taxon>ecological metagenomes</taxon>
    </lineage>
</organism>
<dbReference type="AlphaFoldDB" id="X0WH01"/>
<dbReference type="CDD" id="cd02440">
    <property type="entry name" value="AdoMet_MTases"/>
    <property type="match status" value="1"/>
</dbReference>
<accession>X0WH01</accession>
<dbReference type="EMBL" id="BARS01045210">
    <property type="protein sequence ID" value="GAG30239.1"/>
    <property type="molecule type" value="Genomic_DNA"/>
</dbReference>
<protein>
    <recommendedName>
        <fullName evidence="1">Methyltransferase domain-containing protein</fullName>
    </recommendedName>
</protein>
<dbReference type="Pfam" id="PF13847">
    <property type="entry name" value="Methyltransf_31"/>
    <property type="match status" value="1"/>
</dbReference>
<reference evidence="2" key="1">
    <citation type="journal article" date="2014" name="Front. Microbiol.">
        <title>High frequency of phylogenetically diverse reductive dehalogenase-homologous genes in deep subseafloor sedimentary metagenomes.</title>
        <authorList>
            <person name="Kawai M."/>
            <person name="Futagami T."/>
            <person name="Toyoda A."/>
            <person name="Takaki Y."/>
            <person name="Nishi S."/>
            <person name="Hori S."/>
            <person name="Arai W."/>
            <person name="Tsubouchi T."/>
            <person name="Morono Y."/>
            <person name="Uchiyama I."/>
            <person name="Ito T."/>
            <person name="Fujiyama A."/>
            <person name="Inagaki F."/>
            <person name="Takami H."/>
        </authorList>
    </citation>
    <scope>NUCLEOTIDE SEQUENCE</scope>
    <source>
        <strain evidence="2">Expedition CK06-06</strain>
    </source>
</reference>
<gene>
    <name evidence="2" type="ORF">S01H1_68184</name>
</gene>
<dbReference type="Gene3D" id="3.40.50.150">
    <property type="entry name" value="Vaccinia Virus protein VP39"/>
    <property type="match status" value="1"/>
</dbReference>
<evidence type="ECO:0000259" key="1">
    <source>
        <dbReference type="Pfam" id="PF13847"/>
    </source>
</evidence>
<feature type="non-terminal residue" evidence="2">
    <location>
        <position position="90"/>
    </location>
</feature>
<proteinExistence type="predicted"/>
<evidence type="ECO:0000313" key="2">
    <source>
        <dbReference type="EMBL" id="GAG30239.1"/>
    </source>
</evidence>
<sequence>MGEQKEITKIYFNEVAEEWFKRTYDPDGKFLTFPTGKVRQDITISEMKRLNVKKKIIDLGCGTGQLVIELLKNGYKTMGIDNAPSMIAEA</sequence>
<dbReference type="InterPro" id="IPR029063">
    <property type="entry name" value="SAM-dependent_MTases_sf"/>
</dbReference>
<dbReference type="SUPFAM" id="SSF53335">
    <property type="entry name" value="S-adenosyl-L-methionine-dependent methyltransferases"/>
    <property type="match status" value="1"/>
</dbReference>
<feature type="domain" description="Methyltransferase" evidence="1">
    <location>
        <begin position="52"/>
        <end position="90"/>
    </location>
</feature>